<evidence type="ECO:0000256" key="2">
    <source>
        <dbReference type="SAM" id="SignalP"/>
    </source>
</evidence>
<feature type="region of interest" description="Disordered" evidence="1">
    <location>
        <begin position="89"/>
        <end position="161"/>
    </location>
</feature>
<name>L0DRC8_SINAD</name>
<dbReference type="HOGENOM" id="CLU_113730_5_2_0"/>
<dbReference type="PROSITE" id="PS51257">
    <property type="entry name" value="PROKAR_LIPOPROTEIN"/>
    <property type="match status" value="1"/>
</dbReference>
<dbReference type="EMBL" id="CP003364">
    <property type="protein sequence ID" value="AGA30926.1"/>
    <property type="molecule type" value="Genomic_DNA"/>
</dbReference>
<gene>
    <name evidence="3" type="ordered locus">Sinac_6866</name>
</gene>
<feature type="chain" id="PRO_5003941047" description="Carboxypeptidase regulatory-like domain-containing protein" evidence="2">
    <location>
        <begin position="20"/>
        <end position="161"/>
    </location>
</feature>
<proteinExistence type="predicted"/>
<keyword evidence="2" id="KW-0732">Signal</keyword>
<protein>
    <recommendedName>
        <fullName evidence="5">Carboxypeptidase regulatory-like domain-containing protein</fullName>
    </recommendedName>
</protein>
<organism evidence="3 4">
    <name type="scientific">Singulisphaera acidiphila (strain ATCC BAA-1392 / DSM 18658 / VKM B-2454 / MOB10)</name>
    <dbReference type="NCBI Taxonomy" id="886293"/>
    <lineage>
        <taxon>Bacteria</taxon>
        <taxon>Pseudomonadati</taxon>
        <taxon>Planctomycetota</taxon>
        <taxon>Planctomycetia</taxon>
        <taxon>Isosphaerales</taxon>
        <taxon>Isosphaeraceae</taxon>
        <taxon>Singulisphaera</taxon>
    </lineage>
</organism>
<sequence length="161" mass="16765">MRRVIMAAMAVLLSGCSESGPKLLPIHGTVTNNGKPVEGASVIFTPDPSNALGQPATDVSGPDGNYKLMTNNRAGVAAGKYRVAVIKVPPPPESTNESFTSDPFMAQLSVSGPDAKKKNNPASATLEDSFEREVTAQDPVMDFDIKSKSTSASAATAAEKK</sequence>
<evidence type="ECO:0000313" key="4">
    <source>
        <dbReference type="Proteomes" id="UP000010798"/>
    </source>
</evidence>
<dbReference type="AlphaFoldDB" id="L0DRC8"/>
<feature type="compositionally biased region" description="Low complexity" evidence="1">
    <location>
        <begin position="148"/>
        <end position="161"/>
    </location>
</feature>
<evidence type="ECO:0000313" key="3">
    <source>
        <dbReference type="EMBL" id="AGA30926.1"/>
    </source>
</evidence>
<evidence type="ECO:0008006" key="5">
    <source>
        <dbReference type="Google" id="ProtNLM"/>
    </source>
</evidence>
<dbReference type="Proteomes" id="UP000010798">
    <property type="component" value="Chromosome"/>
</dbReference>
<evidence type="ECO:0000256" key="1">
    <source>
        <dbReference type="SAM" id="MobiDB-lite"/>
    </source>
</evidence>
<feature type="signal peptide" evidence="2">
    <location>
        <begin position="1"/>
        <end position="19"/>
    </location>
</feature>
<dbReference type="OrthoDB" id="292777at2"/>
<reference evidence="3 4" key="1">
    <citation type="submission" date="2012-02" db="EMBL/GenBank/DDBJ databases">
        <title>Complete sequence of chromosome of Singulisphaera acidiphila DSM 18658.</title>
        <authorList>
            <consortium name="US DOE Joint Genome Institute (JGI-PGF)"/>
            <person name="Lucas S."/>
            <person name="Copeland A."/>
            <person name="Lapidus A."/>
            <person name="Glavina del Rio T."/>
            <person name="Dalin E."/>
            <person name="Tice H."/>
            <person name="Bruce D."/>
            <person name="Goodwin L."/>
            <person name="Pitluck S."/>
            <person name="Peters L."/>
            <person name="Ovchinnikova G."/>
            <person name="Chertkov O."/>
            <person name="Kyrpides N."/>
            <person name="Mavromatis K."/>
            <person name="Ivanova N."/>
            <person name="Brettin T."/>
            <person name="Detter J.C."/>
            <person name="Han C."/>
            <person name="Larimer F."/>
            <person name="Land M."/>
            <person name="Hauser L."/>
            <person name="Markowitz V."/>
            <person name="Cheng J.-F."/>
            <person name="Hugenholtz P."/>
            <person name="Woyke T."/>
            <person name="Wu D."/>
            <person name="Tindall B."/>
            <person name="Pomrenke H."/>
            <person name="Brambilla E."/>
            <person name="Klenk H.-P."/>
            <person name="Eisen J.A."/>
        </authorList>
    </citation>
    <scope>NUCLEOTIDE SEQUENCE [LARGE SCALE GENOMIC DNA]</scope>
    <source>
        <strain evidence="4">ATCC BAA-1392 / DSM 18658 / VKM B-2454 / MOB10</strain>
    </source>
</reference>
<accession>L0DRC8</accession>
<dbReference type="KEGG" id="saci:Sinac_6866"/>
<keyword evidence="4" id="KW-1185">Reference proteome</keyword>